<dbReference type="SUPFAM" id="SSF51905">
    <property type="entry name" value="FAD/NAD(P)-binding domain"/>
    <property type="match status" value="1"/>
</dbReference>
<name>A0A3N6Q990_9BURK</name>
<dbReference type="InterPro" id="IPR036188">
    <property type="entry name" value="FAD/NAD-bd_sf"/>
</dbReference>
<feature type="binding site" evidence="2">
    <location>
        <position position="81"/>
    </location>
    <ligand>
        <name>7-chloro-L-tryptophan</name>
        <dbReference type="ChEBI" id="CHEBI:58713"/>
    </ligand>
</feature>
<accession>A0A3N6Q990</accession>
<dbReference type="Pfam" id="PF04820">
    <property type="entry name" value="Trp_halogenase"/>
    <property type="match status" value="1"/>
</dbReference>
<dbReference type="Gene3D" id="3.50.50.60">
    <property type="entry name" value="FAD/NAD(P)-binding domain"/>
    <property type="match status" value="1"/>
</dbReference>
<dbReference type="Proteomes" id="UP000272778">
    <property type="component" value="Unassembled WGS sequence"/>
</dbReference>
<evidence type="ECO:0000313" key="4">
    <source>
        <dbReference type="Proteomes" id="UP000272778"/>
    </source>
</evidence>
<organism evidence="3 4">
    <name type="scientific">Paraburkholderia dinghuensis</name>
    <dbReference type="NCBI Taxonomy" id="2305225"/>
    <lineage>
        <taxon>Bacteria</taxon>
        <taxon>Pseudomonadati</taxon>
        <taxon>Pseudomonadota</taxon>
        <taxon>Betaproteobacteria</taxon>
        <taxon>Burkholderiales</taxon>
        <taxon>Burkholderiaceae</taxon>
        <taxon>Paraburkholderia</taxon>
    </lineage>
</organism>
<reference evidence="3 4" key="1">
    <citation type="submission" date="2018-11" db="EMBL/GenBank/DDBJ databases">
        <title>Paraburkholderia sp. DHOA04, isolated from soil.</title>
        <authorList>
            <person name="Gao Z.-H."/>
            <person name="Qiu L.-H."/>
            <person name="Fu J.-C."/>
        </authorList>
    </citation>
    <scope>NUCLEOTIDE SEQUENCE [LARGE SCALE GENOMIC DNA]</scope>
    <source>
        <strain evidence="3 4">DHOA04</strain>
    </source>
</reference>
<dbReference type="InterPro" id="IPR050816">
    <property type="entry name" value="Flavin-dep_Halogenase_NPB"/>
</dbReference>
<dbReference type="GO" id="GO:0000166">
    <property type="term" value="F:nucleotide binding"/>
    <property type="evidence" value="ECO:0007669"/>
    <property type="project" value="UniProtKB-KW"/>
</dbReference>
<dbReference type="PANTHER" id="PTHR43747">
    <property type="entry name" value="FAD-BINDING PROTEIN"/>
    <property type="match status" value="1"/>
</dbReference>
<feature type="binding site" evidence="2">
    <location>
        <position position="350"/>
    </location>
    <ligand>
        <name>FAD</name>
        <dbReference type="ChEBI" id="CHEBI:57692"/>
    </ligand>
</feature>
<dbReference type="PIRSF" id="PIRSF011396">
    <property type="entry name" value="Trp_halogenase"/>
    <property type="match status" value="1"/>
</dbReference>
<evidence type="ECO:0000256" key="2">
    <source>
        <dbReference type="PIRSR" id="PIRSR011396-2"/>
    </source>
</evidence>
<keyword evidence="2" id="KW-0274">FAD</keyword>
<keyword evidence="4" id="KW-1185">Reference proteome</keyword>
<dbReference type="InterPro" id="IPR033856">
    <property type="entry name" value="Trp_halogen"/>
</dbReference>
<dbReference type="GO" id="GO:0004497">
    <property type="term" value="F:monooxygenase activity"/>
    <property type="evidence" value="ECO:0007669"/>
    <property type="project" value="InterPro"/>
</dbReference>
<dbReference type="AlphaFoldDB" id="A0A3N6Q990"/>
<dbReference type="OrthoDB" id="8868802at2"/>
<dbReference type="RefSeq" id="WP_124149846.1">
    <property type="nucleotide sequence ID" value="NZ_RQIS01000002.1"/>
</dbReference>
<dbReference type="EMBL" id="RQIS01000002">
    <property type="protein sequence ID" value="RQH09146.1"/>
    <property type="molecule type" value="Genomic_DNA"/>
</dbReference>
<dbReference type="PANTHER" id="PTHR43747:SF4">
    <property type="entry name" value="FLAVIN-DEPENDENT TRYPTOPHAN HALOGENASE"/>
    <property type="match status" value="1"/>
</dbReference>
<feature type="active site" evidence="1">
    <location>
        <position position="81"/>
    </location>
</feature>
<feature type="binding site" evidence="2">
    <location>
        <position position="354"/>
    </location>
    <ligand>
        <name>FAD</name>
        <dbReference type="ChEBI" id="CHEBI:57692"/>
    </ligand>
</feature>
<protein>
    <submittedName>
        <fullName evidence="3">Tryptophan 7-halogenase</fullName>
    </submittedName>
</protein>
<dbReference type="InterPro" id="IPR006905">
    <property type="entry name" value="Flavin_halogenase"/>
</dbReference>
<evidence type="ECO:0000256" key="1">
    <source>
        <dbReference type="PIRSR" id="PIRSR011396-1"/>
    </source>
</evidence>
<evidence type="ECO:0000313" key="3">
    <source>
        <dbReference type="EMBL" id="RQH09146.1"/>
    </source>
</evidence>
<gene>
    <name evidence="3" type="ORF">D1Y85_04605</name>
</gene>
<proteinExistence type="predicted"/>
<keyword evidence="2" id="KW-0547">Nucleotide-binding</keyword>
<keyword evidence="2" id="KW-0285">Flavoprotein</keyword>
<feature type="binding site" evidence="2">
    <location>
        <position position="341"/>
    </location>
    <ligand>
        <name>FAD</name>
        <dbReference type="ChEBI" id="CHEBI:57692"/>
    </ligand>
</feature>
<feature type="binding site" evidence="2">
    <location>
        <position position="192"/>
    </location>
    <ligand>
        <name>FAD</name>
        <dbReference type="ChEBI" id="CHEBI:57692"/>
    </ligand>
</feature>
<comment type="caution">
    <text evidence="3">The sequence shown here is derived from an EMBL/GenBank/DDBJ whole genome shotgun (WGS) entry which is preliminary data.</text>
</comment>
<feature type="binding site" evidence="2">
    <location>
        <begin position="15"/>
        <end position="18"/>
    </location>
    <ligand>
        <name>FAD</name>
        <dbReference type="ChEBI" id="CHEBI:57692"/>
    </ligand>
</feature>
<sequence length="504" mass="55791">MLDFRKMKNFVVLGGGTAGWFAALELRRMFGPAVSVTVIESPRVGVIGVGEGGILNFPEALIGRYGIDLDAFLEGTGAVFKLGFEYVGWNNGRDDDVFYHLFHRLPAEGEGRMIDGVAPYWSMLAAHGIGIHHAVYSLPFVLANASQSEVRKALEAAGGLMPWSLHFDAHRVAAWLKLAAMARGIETRVGNVVELLRDAESGHVRALRFEGEELPMPCDFLIDASGFARIALQKTMGSPLRSFTDYMSHDRAIPFYIPHPRPNPHLVTRSLAMSAGWIWQIPVRERVGCGYVYSSAYLSEDEALAEIESRLGQKIEPMPTLRFHAAHFPEVWVGNVMAVGLASGFIEPLEATSIGQMLGQLTMFGETVKQSCGVVPQSTISTFNHRNRLDWDGIRDFLCLHYDVPRRDTPFWRDVTSRAVPSTYSDLKKAWQLRTPRPVDFNAYRAGHVLHFDATSWFAVGQGVGVVPPAAAQADLDMLPREAVRSAEAFLHSVRIRNASARQS</sequence>